<gene>
    <name evidence="1" type="ORF">E5288_WYG003762</name>
</gene>
<evidence type="ECO:0008006" key="3">
    <source>
        <dbReference type="Google" id="ProtNLM"/>
    </source>
</evidence>
<evidence type="ECO:0000313" key="2">
    <source>
        <dbReference type="Proteomes" id="UP000322234"/>
    </source>
</evidence>
<dbReference type="Gene3D" id="1.10.238.10">
    <property type="entry name" value="EF-hand"/>
    <property type="match status" value="1"/>
</dbReference>
<evidence type="ECO:0000313" key="1">
    <source>
        <dbReference type="EMBL" id="MXQ88542.1"/>
    </source>
</evidence>
<proteinExistence type="predicted"/>
<organism evidence="1 2">
    <name type="scientific">Bos mutus</name>
    <name type="common">wild yak</name>
    <dbReference type="NCBI Taxonomy" id="72004"/>
    <lineage>
        <taxon>Eukaryota</taxon>
        <taxon>Metazoa</taxon>
        <taxon>Chordata</taxon>
        <taxon>Craniata</taxon>
        <taxon>Vertebrata</taxon>
        <taxon>Euteleostomi</taxon>
        <taxon>Mammalia</taxon>
        <taxon>Eutheria</taxon>
        <taxon>Laurasiatheria</taxon>
        <taxon>Artiodactyla</taxon>
        <taxon>Ruminantia</taxon>
        <taxon>Pecora</taxon>
        <taxon>Bovidae</taxon>
        <taxon>Bovinae</taxon>
        <taxon>Bos</taxon>
    </lineage>
</organism>
<comment type="caution">
    <text evidence="1">The sequence shown here is derived from an EMBL/GenBank/DDBJ whole genome shotgun (WGS) entry which is preliminary data.</text>
</comment>
<reference evidence="1" key="1">
    <citation type="submission" date="2019-10" db="EMBL/GenBank/DDBJ databases">
        <title>The sequence and de novo assembly of the wild yak genome.</title>
        <authorList>
            <person name="Liu Y."/>
        </authorList>
    </citation>
    <scope>NUCLEOTIDE SEQUENCE [LARGE SCALE GENOMIC DNA]</scope>
    <source>
        <strain evidence="1">WY2019</strain>
    </source>
</reference>
<dbReference type="AlphaFoldDB" id="A0A6B0RGK3"/>
<dbReference type="CDD" id="cd05022">
    <property type="entry name" value="S-100A13"/>
    <property type="match status" value="1"/>
</dbReference>
<keyword evidence="2" id="KW-1185">Reference proteome</keyword>
<name>A0A6B0RGK3_9CETA</name>
<sequence length="104" mass="11681">MRQCWSANSEDAQEFRDVERTSETLTKDFHQHLVEGGKEPLNPSKLRGLITQQLPHLMLSNCGLEEKTANLGNCNNSKLEFGSFWKLFGEAAKSVKLENTVQGS</sequence>
<dbReference type="Proteomes" id="UP000322234">
    <property type="component" value="Unassembled WGS sequence"/>
</dbReference>
<protein>
    <recommendedName>
        <fullName evidence="3">S100/CaBP-9k-type calcium binding subdomain domain-containing protein</fullName>
    </recommendedName>
</protein>
<accession>A0A6B0RGK3</accession>
<dbReference type="EMBL" id="VBQZ03000047">
    <property type="protein sequence ID" value="MXQ88542.1"/>
    <property type="molecule type" value="Genomic_DNA"/>
</dbReference>